<reference evidence="10" key="2">
    <citation type="submission" date="2013-06" db="EMBL/GenBank/DDBJ databases">
        <title>Draft genome sequence of Clostridium hylemonae (DSM 15053).</title>
        <authorList>
            <person name="Sudarsanam P."/>
            <person name="Ley R."/>
            <person name="Guruge J."/>
            <person name="Turnbaugh P.J."/>
            <person name="Mahowald M."/>
            <person name="Liep D."/>
            <person name="Gordon J."/>
        </authorList>
    </citation>
    <scope>NUCLEOTIDE SEQUENCE</scope>
    <source>
        <strain evidence="10">DSM 15053</strain>
    </source>
</reference>
<comment type="function">
    <text evidence="8">Probably a riboflavin-binding protein that interacts with the energy-coupling factor (ECF) ABC-transporter complex.</text>
</comment>
<evidence type="ECO:0000256" key="9">
    <source>
        <dbReference type="SAM" id="Phobius"/>
    </source>
</evidence>
<comment type="subcellular location">
    <subcellularLocation>
        <location evidence="1">Cell membrane</location>
        <topology evidence="1">Multi-pass membrane protein</topology>
    </subcellularLocation>
</comment>
<dbReference type="Pfam" id="PF12822">
    <property type="entry name" value="ECF_trnsprt"/>
    <property type="match status" value="1"/>
</dbReference>
<keyword evidence="7 8" id="KW-0472">Membrane</keyword>
<evidence type="ECO:0000256" key="2">
    <source>
        <dbReference type="ARBA" id="ARBA00005540"/>
    </source>
</evidence>
<organism evidence="10 11">
    <name type="scientific">[Clostridium] hylemonae DSM 15053</name>
    <dbReference type="NCBI Taxonomy" id="553973"/>
    <lineage>
        <taxon>Bacteria</taxon>
        <taxon>Bacillati</taxon>
        <taxon>Bacillota</taxon>
        <taxon>Clostridia</taxon>
        <taxon>Lachnospirales</taxon>
        <taxon>Lachnospiraceae</taxon>
    </lineage>
</organism>
<dbReference type="Proteomes" id="UP000004893">
    <property type="component" value="Unassembled WGS sequence"/>
</dbReference>
<evidence type="ECO:0000256" key="8">
    <source>
        <dbReference type="PIRNR" id="PIRNR037778"/>
    </source>
</evidence>
<dbReference type="STRING" id="553973.CLOHYLEM_07737"/>
<evidence type="ECO:0000256" key="5">
    <source>
        <dbReference type="ARBA" id="ARBA00022692"/>
    </source>
</evidence>
<evidence type="ECO:0000256" key="1">
    <source>
        <dbReference type="ARBA" id="ARBA00004651"/>
    </source>
</evidence>
<proteinExistence type="inferred from homology"/>
<evidence type="ECO:0000313" key="11">
    <source>
        <dbReference type="Proteomes" id="UP000004893"/>
    </source>
</evidence>
<dbReference type="InterPro" id="IPR025720">
    <property type="entry name" value="RibU"/>
</dbReference>
<dbReference type="HOGENOM" id="CLU_086673_1_0_9"/>
<comment type="similarity">
    <text evidence="2 8">Belongs to the prokaryotic riboflavin transporter (P-RFT) (TC 2.A.87) family.</text>
</comment>
<keyword evidence="6 9" id="KW-1133">Transmembrane helix</keyword>
<evidence type="ECO:0000256" key="6">
    <source>
        <dbReference type="ARBA" id="ARBA00022989"/>
    </source>
</evidence>
<dbReference type="AlphaFoldDB" id="C0C6K0"/>
<reference evidence="10" key="1">
    <citation type="submission" date="2009-02" db="EMBL/GenBank/DDBJ databases">
        <authorList>
            <person name="Fulton L."/>
            <person name="Clifton S."/>
            <person name="Fulton B."/>
            <person name="Xu J."/>
            <person name="Minx P."/>
            <person name="Pepin K.H."/>
            <person name="Johnson M."/>
            <person name="Bhonagiri V."/>
            <person name="Nash W.E."/>
            <person name="Mardis E.R."/>
            <person name="Wilson R.K."/>
        </authorList>
    </citation>
    <scope>NUCLEOTIDE SEQUENCE [LARGE SCALE GENOMIC DNA]</scope>
    <source>
        <strain evidence="10">DSM 15053</strain>
    </source>
</reference>
<evidence type="ECO:0000256" key="4">
    <source>
        <dbReference type="ARBA" id="ARBA00022475"/>
    </source>
</evidence>
<dbReference type="Gene3D" id="1.10.1760.20">
    <property type="match status" value="1"/>
</dbReference>
<keyword evidence="4 8" id="KW-1003">Cell membrane</keyword>
<name>C0C6K0_9FIRM</name>
<dbReference type="InterPro" id="IPR024529">
    <property type="entry name" value="ECF_trnsprt_substrate-spec"/>
</dbReference>
<dbReference type="PIRSF" id="PIRSF037778">
    <property type="entry name" value="UCP037778_transp_RibU"/>
    <property type="match status" value="1"/>
</dbReference>
<evidence type="ECO:0000313" key="10">
    <source>
        <dbReference type="EMBL" id="EEG72335.1"/>
    </source>
</evidence>
<dbReference type="EMBL" id="ABYI02000042">
    <property type="protein sequence ID" value="EEG72335.1"/>
    <property type="molecule type" value="Genomic_DNA"/>
</dbReference>
<gene>
    <name evidence="10" type="ORF">CLOHYLEM_07737</name>
</gene>
<feature type="transmembrane region" description="Helical" evidence="9">
    <location>
        <begin position="134"/>
        <end position="158"/>
    </location>
</feature>
<keyword evidence="5 9" id="KW-0812">Transmembrane</keyword>
<evidence type="ECO:0000256" key="7">
    <source>
        <dbReference type="ARBA" id="ARBA00023136"/>
    </source>
</evidence>
<dbReference type="PANTHER" id="PTHR38438">
    <property type="entry name" value="RIBOFLAVIN TRANSPORTER RIBU"/>
    <property type="match status" value="1"/>
</dbReference>
<feature type="transmembrane region" description="Helical" evidence="9">
    <location>
        <begin position="35"/>
        <end position="57"/>
    </location>
</feature>
<dbReference type="PANTHER" id="PTHR38438:SF1">
    <property type="entry name" value="RIBOFLAVIN TRANSPORTER RIBU"/>
    <property type="match status" value="1"/>
</dbReference>
<evidence type="ECO:0000256" key="3">
    <source>
        <dbReference type="ARBA" id="ARBA00022448"/>
    </source>
</evidence>
<dbReference type="GO" id="GO:0032217">
    <property type="term" value="F:riboflavin transmembrane transporter activity"/>
    <property type="evidence" value="ECO:0007669"/>
    <property type="project" value="UniProtKB-UniRule"/>
</dbReference>
<feature type="transmembrane region" description="Helical" evidence="9">
    <location>
        <begin position="186"/>
        <end position="213"/>
    </location>
</feature>
<dbReference type="GO" id="GO:0005886">
    <property type="term" value="C:plasma membrane"/>
    <property type="evidence" value="ECO:0007669"/>
    <property type="project" value="UniProtKB-SubCell"/>
</dbReference>
<protein>
    <recommendedName>
        <fullName evidence="8">Riboflavin transporter</fullName>
    </recommendedName>
</protein>
<keyword evidence="3 8" id="KW-0813">Transport</keyword>
<keyword evidence="11" id="KW-1185">Reference proteome</keyword>
<comment type="caution">
    <text evidence="10">The sequence shown here is derived from an EMBL/GenBank/DDBJ whole genome shotgun (WGS) entry which is preliminary data.</text>
</comment>
<sequence>MKQNLINERERKKMSTDVMNNVNARTKTRTKVRTIAQVGMLGAIATVLMLFEIPLPFAPAFYQIDFSEVPVLIGCFAMGPLAGAAVEFIKIMLNFAINGTITAGVGEAANFLIGCALVIPAGLIYRRKRTRTGAVAGMVSGTVIMTAAGCFLNAFILLPAYAKAFEMPIDALVGMGSAINKSITDLFTFVLFAVAPFNLLKGVLVSMIVLLIYKKISPILKMNM</sequence>
<dbReference type="eggNOG" id="COG3601">
    <property type="taxonomic scope" value="Bacteria"/>
</dbReference>
<accession>C0C6K0</accession>